<feature type="region of interest" description="Disordered" evidence="3">
    <location>
        <begin position="317"/>
        <end position="402"/>
    </location>
</feature>
<proteinExistence type="predicted"/>
<accession>A0A1Y1HXN6</accession>
<feature type="compositionally biased region" description="Basic and acidic residues" evidence="3">
    <location>
        <begin position="768"/>
        <end position="791"/>
    </location>
</feature>
<name>A0A1Y1HXN6_KLENI</name>
<feature type="region of interest" description="Disordered" evidence="3">
    <location>
        <begin position="1132"/>
        <end position="1175"/>
    </location>
</feature>
<feature type="domain" description="UBC core" evidence="4">
    <location>
        <begin position="930"/>
        <end position="1112"/>
    </location>
</feature>
<feature type="region of interest" description="Disordered" evidence="3">
    <location>
        <begin position="830"/>
        <end position="860"/>
    </location>
</feature>
<dbReference type="Pfam" id="PF23043">
    <property type="entry name" value="SH3-B_UBE2O"/>
    <property type="match status" value="1"/>
</dbReference>
<keyword evidence="2" id="KW-0833">Ubl conjugation pathway</keyword>
<evidence type="ECO:0000313" key="6">
    <source>
        <dbReference type="Proteomes" id="UP000054558"/>
    </source>
</evidence>
<dbReference type="Pfam" id="PF23044">
    <property type="entry name" value="SH3-C_UBE2O"/>
    <property type="match status" value="1"/>
</dbReference>
<feature type="region of interest" description="Disordered" evidence="3">
    <location>
        <begin position="1"/>
        <end position="21"/>
    </location>
</feature>
<feature type="region of interest" description="Disordered" evidence="3">
    <location>
        <begin position="587"/>
        <end position="635"/>
    </location>
</feature>
<feature type="compositionally biased region" description="Basic residues" evidence="3">
    <location>
        <begin position="375"/>
        <end position="393"/>
    </location>
</feature>
<dbReference type="GO" id="GO:0061631">
    <property type="term" value="F:ubiquitin conjugating enzyme activity"/>
    <property type="evidence" value="ECO:0000318"/>
    <property type="project" value="GO_Central"/>
</dbReference>
<dbReference type="EMBL" id="DF237078">
    <property type="protein sequence ID" value="GAQ82923.1"/>
    <property type="molecule type" value="Genomic_DNA"/>
</dbReference>
<dbReference type="Pfam" id="PF00179">
    <property type="entry name" value="UQ_con"/>
    <property type="match status" value="1"/>
</dbReference>
<dbReference type="AlphaFoldDB" id="A0A1Y1HXN6"/>
<dbReference type="PANTHER" id="PTHR46116">
    <property type="entry name" value="(E3-INDEPENDENT) E2 UBIQUITIN-CONJUGATING ENZYME"/>
    <property type="match status" value="1"/>
</dbReference>
<dbReference type="InterPro" id="IPR057734">
    <property type="entry name" value="UBE2O-like_SH3-C"/>
</dbReference>
<dbReference type="SUPFAM" id="SSF54495">
    <property type="entry name" value="UBC-like"/>
    <property type="match status" value="1"/>
</dbReference>
<feature type="region of interest" description="Disordered" evidence="3">
    <location>
        <begin position="746"/>
        <end position="791"/>
    </location>
</feature>
<evidence type="ECO:0000256" key="3">
    <source>
        <dbReference type="SAM" id="MobiDB-lite"/>
    </source>
</evidence>
<feature type="compositionally biased region" description="Low complexity" evidence="3">
    <location>
        <begin position="1143"/>
        <end position="1156"/>
    </location>
</feature>
<dbReference type="CDD" id="cd23837">
    <property type="entry name" value="UBCc_UBE2O"/>
    <property type="match status" value="1"/>
</dbReference>
<keyword evidence="1" id="KW-0808">Transferase</keyword>
<dbReference type="InterPro" id="IPR000608">
    <property type="entry name" value="UBC"/>
</dbReference>
<evidence type="ECO:0000256" key="1">
    <source>
        <dbReference type="ARBA" id="ARBA00022679"/>
    </source>
</evidence>
<feature type="compositionally biased region" description="Low complexity" evidence="3">
    <location>
        <begin position="338"/>
        <end position="356"/>
    </location>
</feature>
<dbReference type="PROSITE" id="PS50127">
    <property type="entry name" value="UBC_2"/>
    <property type="match status" value="1"/>
</dbReference>
<dbReference type="PANTHER" id="PTHR46116:SF15">
    <property type="entry name" value="(E3-INDEPENDENT) E2 UBIQUITIN-CONJUGATING ENZYME"/>
    <property type="match status" value="1"/>
</dbReference>
<feature type="region of interest" description="Disordered" evidence="3">
    <location>
        <begin position="528"/>
        <end position="550"/>
    </location>
</feature>
<dbReference type="Gene3D" id="3.10.110.10">
    <property type="entry name" value="Ubiquitin Conjugating Enzyme"/>
    <property type="match status" value="1"/>
</dbReference>
<gene>
    <name evidence="5" type="ORF">KFL_001290130</name>
</gene>
<dbReference type="Proteomes" id="UP000054558">
    <property type="component" value="Unassembled WGS sequence"/>
</dbReference>
<evidence type="ECO:0000259" key="4">
    <source>
        <dbReference type="PROSITE" id="PS50127"/>
    </source>
</evidence>
<dbReference type="InterPro" id="IPR057735">
    <property type="entry name" value="UBE2O-like_tSH3-B"/>
</dbReference>
<dbReference type="STRING" id="105231.A0A1Y1HXN6"/>
<sequence length="1207" mass="129373">MTPAIGAQVGSRSNPEDRERRLSLRLHTEDIVCDPENPSVIGVVTRVHNDEEFEEDEDEYEEDDAPLEPGQVEVCWIGQPESASDSNHEEPDNQEIVDSSKLTLVDRSLMHGDIVGVSANPLGQSGTVVDVDLSVDLKLSNGTLIQDVSAKRLGQIRKFSVGCYVMYQQWLGKIEEVLDDLVICFEDGGVCEVKDVAYPVVVPVALSAADDENMCPYWPGQVVRAYNPGSTFRTAKWLQGSWSPNKQTGTVKEVKPGSITITWRTCVKMPSGNGDLLNPPTDVIAGSALTPLTYFAYTHFQLGDRCLVPQDLLAEGAEASPADGPADESEGAGKAPDTASPASSSPPSGAASSSGTPGAGPGQETDHGPAAEGKGRKRAQKRAQQRERRRAKNQKGPAAKEKVKLQAAAVIVNTRTTVAVLWQDGSKAEGLRGADLFPVEDLGDYDFWPEEYVVEREPSEEGKERQCLVKAVNAKERTAVVKWLEGELEYEQPLRFGPEEVVSVYELAEHPDYDYRLGDVVTRLPGATRGTILNPSDEIPPTSDTSSSPAAPQLEYVGEIVALRDGLITVAWADGVVSRVGPQNVLVASSEDDGDEEVEDESFYGSDEEDAESWETLSGDGSEQEGPPPEDPANEVVQRWQQAEATFAALDGSAPRSMGTSRFGEEALWTADDFPALPAANLNGLAGPSGQPPNVEAIRPGIGSRYEPPPNPLSASPGALGLPGAGLRFLGRVARGWLMYGAEGVSVSQGAPSPDAAGTGAGGETAAEAEKTEDANAGRENEGGAAEARKSGAVELGAVASDEAPEPCLDAPPLSSAPRMEVEALATLSGSEASVPVEPSVDSAATATAGPDYQGGIEMSWPLTRPTQRTDETSVSAPGVPDPRLTEKQAAAVQAAGEKLRGLKHFELLPTAPEDHKFLDQTGQATNPRRWAKRIQTEWAALEASLPDSIYLQVYEGRMDLLRAVIVGAAGTPYHDNLFFFDFHFPPEYPNAPPLAHYHSGGLRVNPNLYESGKVCLSLLNTWNGKGTELWDATSSMLQVLISLQGLVLVPKPYFNEAGYEKQQGTIEGEKNSLVYNESAYLLVCKSMQYLIRRPPQYFEELVQCFYRRRAPALLGALAAYLKGKRVGSLPEWKEDAGSAPQTASTSESEGTTAGTVSYEESADPEEQIQRSLGDGGCSVGFRIVLGKMAPKLQTQLSELLEKSSDS</sequence>
<evidence type="ECO:0000256" key="2">
    <source>
        <dbReference type="ARBA" id="ARBA00022786"/>
    </source>
</evidence>
<dbReference type="OrthoDB" id="47801at2759"/>
<dbReference type="OMA" id="WVKGFED"/>
<feature type="compositionally biased region" description="Acidic residues" evidence="3">
    <location>
        <begin position="590"/>
        <end position="613"/>
    </location>
</feature>
<dbReference type="SMART" id="SM00212">
    <property type="entry name" value="UBCc"/>
    <property type="match status" value="1"/>
</dbReference>
<protein>
    <submittedName>
        <fullName evidence="5">Putative ubiquitin-conjugating enzyme</fullName>
    </submittedName>
</protein>
<reference evidence="5 6" key="1">
    <citation type="journal article" date="2014" name="Nat. Commun.">
        <title>Klebsormidium flaccidum genome reveals primary factors for plant terrestrial adaptation.</title>
        <authorList>
            <person name="Hori K."/>
            <person name="Maruyama F."/>
            <person name="Fujisawa T."/>
            <person name="Togashi T."/>
            <person name="Yamamoto N."/>
            <person name="Seo M."/>
            <person name="Sato S."/>
            <person name="Yamada T."/>
            <person name="Mori H."/>
            <person name="Tajima N."/>
            <person name="Moriyama T."/>
            <person name="Ikeuchi M."/>
            <person name="Watanabe M."/>
            <person name="Wada H."/>
            <person name="Kobayashi K."/>
            <person name="Saito M."/>
            <person name="Masuda T."/>
            <person name="Sasaki-Sekimoto Y."/>
            <person name="Mashiguchi K."/>
            <person name="Awai K."/>
            <person name="Shimojima M."/>
            <person name="Masuda S."/>
            <person name="Iwai M."/>
            <person name="Nobusawa T."/>
            <person name="Narise T."/>
            <person name="Kondo S."/>
            <person name="Saito H."/>
            <person name="Sato R."/>
            <person name="Murakawa M."/>
            <person name="Ihara Y."/>
            <person name="Oshima-Yamada Y."/>
            <person name="Ohtaka K."/>
            <person name="Satoh M."/>
            <person name="Sonobe K."/>
            <person name="Ishii M."/>
            <person name="Ohtani R."/>
            <person name="Kanamori-Sato M."/>
            <person name="Honoki R."/>
            <person name="Miyazaki D."/>
            <person name="Mochizuki H."/>
            <person name="Umetsu J."/>
            <person name="Higashi K."/>
            <person name="Shibata D."/>
            <person name="Kamiya Y."/>
            <person name="Sato N."/>
            <person name="Nakamura Y."/>
            <person name="Tabata S."/>
            <person name="Ida S."/>
            <person name="Kurokawa K."/>
            <person name="Ohta H."/>
        </authorList>
    </citation>
    <scope>NUCLEOTIDE SEQUENCE [LARGE SCALE GENOMIC DNA]</scope>
    <source>
        <strain evidence="5 6">NIES-2285</strain>
    </source>
</reference>
<feature type="compositionally biased region" description="Low complexity" evidence="3">
    <location>
        <begin position="535"/>
        <end position="550"/>
    </location>
</feature>
<dbReference type="Pfam" id="PF23046">
    <property type="entry name" value="tSH3-B_UBE2O"/>
    <property type="match status" value="1"/>
</dbReference>
<organism evidence="5 6">
    <name type="scientific">Klebsormidium nitens</name>
    <name type="common">Green alga</name>
    <name type="synonym">Ulothrix nitens</name>
    <dbReference type="NCBI Taxonomy" id="105231"/>
    <lineage>
        <taxon>Eukaryota</taxon>
        <taxon>Viridiplantae</taxon>
        <taxon>Streptophyta</taxon>
        <taxon>Klebsormidiophyceae</taxon>
        <taxon>Klebsormidiales</taxon>
        <taxon>Klebsormidiaceae</taxon>
        <taxon>Klebsormidium</taxon>
    </lineage>
</organism>
<dbReference type="InterPro" id="IPR016135">
    <property type="entry name" value="UBQ-conjugating_enzyme/RWD"/>
</dbReference>
<keyword evidence="6" id="KW-1185">Reference proteome</keyword>
<evidence type="ECO:0000313" key="5">
    <source>
        <dbReference type="EMBL" id="GAQ82923.1"/>
    </source>
</evidence>
<dbReference type="InterPro" id="IPR057733">
    <property type="entry name" value="UBE2O-like_SH3-B"/>
</dbReference>